<evidence type="ECO:0000256" key="1">
    <source>
        <dbReference type="SAM" id="SignalP"/>
    </source>
</evidence>
<gene>
    <name evidence="2" type="ORF">IAD20_02265</name>
</gene>
<evidence type="ECO:0000313" key="2">
    <source>
        <dbReference type="EMBL" id="HIU52885.1"/>
    </source>
</evidence>
<accession>A0A9D1M2Z5</accession>
<dbReference type="Proteomes" id="UP000824107">
    <property type="component" value="Unassembled WGS sequence"/>
</dbReference>
<reference evidence="2" key="2">
    <citation type="journal article" date="2021" name="PeerJ">
        <title>Extensive microbial diversity within the chicken gut microbiome revealed by metagenomics and culture.</title>
        <authorList>
            <person name="Gilroy R."/>
            <person name="Ravi A."/>
            <person name="Getino M."/>
            <person name="Pursley I."/>
            <person name="Horton D.L."/>
            <person name="Alikhan N.F."/>
            <person name="Baker D."/>
            <person name="Gharbi K."/>
            <person name="Hall N."/>
            <person name="Watson M."/>
            <person name="Adriaenssens E.M."/>
            <person name="Foster-Nyarko E."/>
            <person name="Jarju S."/>
            <person name="Secka A."/>
            <person name="Antonio M."/>
            <person name="Oren A."/>
            <person name="Chaudhuri R.R."/>
            <person name="La Ragione R."/>
            <person name="Hildebrand F."/>
            <person name="Pallen M.J."/>
        </authorList>
    </citation>
    <scope>NUCLEOTIDE SEQUENCE</scope>
    <source>
        <strain evidence="2">ChiW3-316</strain>
    </source>
</reference>
<protein>
    <submittedName>
        <fullName evidence="2">Uncharacterized protein</fullName>
    </submittedName>
</protein>
<organism evidence="2 3">
    <name type="scientific">Candidatus Scatocola faecipullorum</name>
    <dbReference type="NCBI Taxonomy" id="2840917"/>
    <lineage>
        <taxon>Bacteria</taxon>
        <taxon>Pseudomonadati</taxon>
        <taxon>Pseudomonadota</taxon>
        <taxon>Alphaproteobacteria</taxon>
        <taxon>Rhodospirillales</taxon>
        <taxon>Rhodospirillaceae</taxon>
        <taxon>Rhodospirillaceae incertae sedis</taxon>
        <taxon>Candidatus Scatocola</taxon>
    </lineage>
</organism>
<evidence type="ECO:0000313" key="3">
    <source>
        <dbReference type="Proteomes" id="UP000824107"/>
    </source>
</evidence>
<dbReference type="AlphaFoldDB" id="A0A9D1M2Z5"/>
<reference evidence="2" key="1">
    <citation type="submission" date="2020-10" db="EMBL/GenBank/DDBJ databases">
        <authorList>
            <person name="Gilroy R."/>
        </authorList>
    </citation>
    <scope>NUCLEOTIDE SEQUENCE</scope>
    <source>
        <strain evidence="2">ChiW3-316</strain>
    </source>
</reference>
<keyword evidence="1" id="KW-0732">Signal</keyword>
<sequence>MIKKWQIVTASMLLSLLSFKVQANVKFIVDNKPGELVFGYEALCVDKGYSVKASDCAEGMVGNSCPYSDEYVDKCLTPTEWCTANGYGKVASDCVKPEYPYEACPKDGTRFKSCLRDNGRACQEDDYYLVCNETGTIPDTSAAGCPYDTSYKKCVCNPCEGYTYTLAEATAQGYVAGPSCNSCGTVKYMRLPADCGSYVECDCGGIGTACWSGTKKLYASCQSCCENRCSIADSDRQDGILYEYEECSGKYCDIGCAMGYEDLDNYWCDGALRCLVK</sequence>
<dbReference type="EMBL" id="DVNC01000020">
    <property type="protein sequence ID" value="HIU52885.1"/>
    <property type="molecule type" value="Genomic_DNA"/>
</dbReference>
<feature type="chain" id="PRO_5039191440" evidence="1">
    <location>
        <begin position="24"/>
        <end position="277"/>
    </location>
</feature>
<name>A0A9D1M2Z5_9PROT</name>
<feature type="signal peptide" evidence="1">
    <location>
        <begin position="1"/>
        <end position="23"/>
    </location>
</feature>
<proteinExistence type="predicted"/>
<comment type="caution">
    <text evidence="2">The sequence shown here is derived from an EMBL/GenBank/DDBJ whole genome shotgun (WGS) entry which is preliminary data.</text>
</comment>